<keyword evidence="2" id="KW-1133">Transmembrane helix</keyword>
<reference evidence="3 4" key="1">
    <citation type="submission" date="2018-10" db="EMBL/GenBank/DDBJ databases">
        <title>Genome assembly for a Yunnan-Guizhou Plateau 3E fish, Anabarilius grahami (Regan), and its evolutionary and genetic applications.</title>
        <authorList>
            <person name="Jiang W."/>
        </authorList>
    </citation>
    <scope>NUCLEOTIDE SEQUENCE [LARGE SCALE GENOMIC DNA]</scope>
    <source>
        <strain evidence="3">AG-KIZ</strain>
        <tissue evidence="3">Muscle</tissue>
    </source>
</reference>
<organism evidence="3 4">
    <name type="scientific">Anabarilius grahami</name>
    <name type="common">Kanglang fish</name>
    <name type="synonym">Barilius grahami</name>
    <dbReference type="NCBI Taxonomy" id="495550"/>
    <lineage>
        <taxon>Eukaryota</taxon>
        <taxon>Metazoa</taxon>
        <taxon>Chordata</taxon>
        <taxon>Craniata</taxon>
        <taxon>Vertebrata</taxon>
        <taxon>Euteleostomi</taxon>
        <taxon>Actinopterygii</taxon>
        <taxon>Neopterygii</taxon>
        <taxon>Teleostei</taxon>
        <taxon>Ostariophysi</taxon>
        <taxon>Cypriniformes</taxon>
        <taxon>Xenocyprididae</taxon>
        <taxon>Xenocypridinae</taxon>
        <taxon>Xenocypridinae incertae sedis</taxon>
        <taxon>Anabarilius</taxon>
    </lineage>
</organism>
<sequence length="98" mass="10660">MADVPSDAPEHCPGTSSEQAGKSSACQGCPNQNICASGATKAPDPASFIRSNEPHIRLLDVMGYIYAAFNLGNYILVQIMVHDRRYLDIVMFSVLRCL</sequence>
<feature type="region of interest" description="Disordered" evidence="1">
    <location>
        <begin position="1"/>
        <end position="26"/>
    </location>
</feature>
<comment type="caution">
    <text evidence="3">The sequence shown here is derived from an EMBL/GenBank/DDBJ whole genome shotgun (WGS) entry which is preliminary data.</text>
</comment>
<evidence type="ECO:0000313" key="3">
    <source>
        <dbReference type="EMBL" id="ROL27984.1"/>
    </source>
</evidence>
<dbReference type="AlphaFoldDB" id="A0A3N0Y288"/>
<keyword evidence="2" id="KW-0812">Transmembrane</keyword>
<evidence type="ECO:0000313" key="4">
    <source>
        <dbReference type="Proteomes" id="UP000281406"/>
    </source>
</evidence>
<feature type="compositionally biased region" description="Polar residues" evidence="1">
    <location>
        <begin position="14"/>
        <end position="26"/>
    </location>
</feature>
<dbReference type="OrthoDB" id="1741334at2759"/>
<keyword evidence="2" id="KW-0472">Membrane</keyword>
<protein>
    <submittedName>
        <fullName evidence="3">Cytosolic Fe-S cluster assembly factor nubp1</fullName>
    </submittedName>
</protein>
<keyword evidence="4" id="KW-1185">Reference proteome</keyword>
<evidence type="ECO:0000256" key="1">
    <source>
        <dbReference type="SAM" id="MobiDB-lite"/>
    </source>
</evidence>
<name>A0A3N0Y288_ANAGA</name>
<evidence type="ECO:0000256" key="2">
    <source>
        <dbReference type="SAM" id="Phobius"/>
    </source>
</evidence>
<dbReference type="Proteomes" id="UP000281406">
    <property type="component" value="Unassembled WGS sequence"/>
</dbReference>
<accession>A0A3N0Y288</accession>
<dbReference type="EMBL" id="RJVU01053643">
    <property type="protein sequence ID" value="ROL27984.1"/>
    <property type="molecule type" value="Genomic_DNA"/>
</dbReference>
<proteinExistence type="predicted"/>
<feature type="transmembrane region" description="Helical" evidence="2">
    <location>
        <begin position="61"/>
        <end position="81"/>
    </location>
</feature>
<gene>
    <name evidence="3" type="ORF">DPX16_11114</name>
</gene>